<sequence>MTQDSVSTAVKLAILSTGIFSVMFALIKMLGPEYPSGQVLFCRSFFAVIPLFPAIMKNGGWQVFKTSRPGMHLTRSAMGLISAFLCIEALRWLPLSEATSLFYTAPLITTVLSFFLLKEKLSPLKLIAVMAGFAGVLYMLQPQSNGNLTGALIALGSALCAGFVAIELRRLSETEKSITIVAFFMSACSLAGLLTMPFAFTMPDLKDALILLAIGITGGIAQIFMTEAYKFAPASTVAPLNYTSLIWATLFDALLFAKIPAWHTLLGALAVACCGILVVKAGKHEETRVSAKT</sequence>
<feature type="transmembrane region" description="Helical" evidence="6">
    <location>
        <begin position="124"/>
        <end position="141"/>
    </location>
</feature>
<keyword evidence="5 6" id="KW-0472">Membrane</keyword>
<comment type="similarity">
    <text evidence="2">Belongs to the EamA transporter family.</text>
</comment>
<dbReference type="PANTHER" id="PTHR22911:SF6">
    <property type="entry name" value="SOLUTE CARRIER FAMILY 35 MEMBER G1"/>
    <property type="match status" value="1"/>
</dbReference>
<dbReference type="InterPro" id="IPR000620">
    <property type="entry name" value="EamA_dom"/>
</dbReference>
<evidence type="ECO:0000256" key="6">
    <source>
        <dbReference type="SAM" id="Phobius"/>
    </source>
</evidence>
<evidence type="ECO:0000313" key="8">
    <source>
        <dbReference type="EMBL" id="MBN8661404.1"/>
    </source>
</evidence>
<comment type="caution">
    <text evidence="8">The sequence shown here is derived from an EMBL/GenBank/DDBJ whole genome shotgun (WGS) entry which is preliminary data.</text>
</comment>
<dbReference type="EMBL" id="JAFLCK010000020">
    <property type="protein sequence ID" value="MBN8661404.1"/>
    <property type="molecule type" value="Genomic_DNA"/>
</dbReference>
<accession>A0A8J7TM79</accession>
<feature type="transmembrane region" description="Helical" evidence="6">
    <location>
        <begin position="262"/>
        <end position="279"/>
    </location>
</feature>
<evidence type="ECO:0000256" key="5">
    <source>
        <dbReference type="ARBA" id="ARBA00023136"/>
    </source>
</evidence>
<gene>
    <name evidence="8" type="ORF">J0M35_13645</name>
</gene>
<dbReference type="AlphaFoldDB" id="A0A8J7TM79"/>
<organism evidence="8 9">
    <name type="scientific">Candidatus Obscuribacter phosphatis</name>
    <dbReference type="NCBI Taxonomy" id="1906157"/>
    <lineage>
        <taxon>Bacteria</taxon>
        <taxon>Bacillati</taxon>
        <taxon>Candidatus Melainabacteria</taxon>
        <taxon>Candidatus Obscuribacterales</taxon>
        <taxon>Candidatus Obscuribacteraceae</taxon>
        <taxon>Candidatus Obscuribacter</taxon>
    </lineage>
</organism>
<feature type="transmembrane region" description="Helical" evidence="6">
    <location>
        <begin position="77"/>
        <end position="94"/>
    </location>
</feature>
<evidence type="ECO:0000256" key="1">
    <source>
        <dbReference type="ARBA" id="ARBA00004141"/>
    </source>
</evidence>
<feature type="transmembrane region" description="Helical" evidence="6">
    <location>
        <begin position="12"/>
        <end position="31"/>
    </location>
</feature>
<feature type="transmembrane region" description="Helical" evidence="6">
    <location>
        <begin position="208"/>
        <end position="225"/>
    </location>
</feature>
<feature type="domain" description="EamA" evidence="7">
    <location>
        <begin position="149"/>
        <end position="278"/>
    </location>
</feature>
<feature type="domain" description="EamA" evidence="7">
    <location>
        <begin position="9"/>
        <end position="140"/>
    </location>
</feature>
<dbReference type="Pfam" id="PF00892">
    <property type="entry name" value="EamA"/>
    <property type="match status" value="2"/>
</dbReference>
<dbReference type="GO" id="GO:0016020">
    <property type="term" value="C:membrane"/>
    <property type="evidence" value="ECO:0007669"/>
    <property type="project" value="UniProtKB-SubCell"/>
</dbReference>
<dbReference type="Proteomes" id="UP000664277">
    <property type="component" value="Unassembled WGS sequence"/>
</dbReference>
<dbReference type="PANTHER" id="PTHR22911">
    <property type="entry name" value="ACYL-MALONYL CONDENSING ENZYME-RELATED"/>
    <property type="match status" value="1"/>
</dbReference>
<reference evidence="8" key="1">
    <citation type="submission" date="2021-02" db="EMBL/GenBank/DDBJ databases">
        <title>Genome-Resolved Metagenomics of a Microbial Community Performing Photosynthetic Biological Nutrient Removal.</title>
        <authorList>
            <person name="Mcdaniel E.A."/>
        </authorList>
    </citation>
    <scope>NUCLEOTIDE SEQUENCE</scope>
    <source>
        <strain evidence="8">UWPOB_OBS1</strain>
    </source>
</reference>
<keyword evidence="4 6" id="KW-1133">Transmembrane helix</keyword>
<dbReference type="SUPFAM" id="SSF103481">
    <property type="entry name" value="Multidrug resistance efflux transporter EmrE"/>
    <property type="match status" value="2"/>
</dbReference>
<dbReference type="InterPro" id="IPR037185">
    <property type="entry name" value="EmrE-like"/>
</dbReference>
<keyword evidence="3 6" id="KW-0812">Transmembrane</keyword>
<feature type="transmembrane region" description="Helical" evidence="6">
    <location>
        <begin position="100"/>
        <end position="117"/>
    </location>
</feature>
<proteinExistence type="inferred from homology"/>
<dbReference type="Gene3D" id="1.10.3730.20">
    <property type="match status" value="1"/>
</dbReference>
<evidence type="ECO:0000256" key="3">
    <source>
        <dbReference type="ARBA" id="ARBA00022692"/>
    </source>
</evidence>
<evidence type="ECO:0000259" key="7">
    <source>
        <dbReference type="Pfam" id="PF00892"/>
    </source>
</evidence>
<feature type="transmembrane region" description="Helical" evidence="6">
    <location>
        <begin position="147"/>
        <end position="166"/>
    </location>
</feature>
<protein>
    <submittedName>
        <fullName evidence="8">DMT family transporter</fullName>
    </submittedName>
</protein>
<evidence type="ECO:0000313" key="9">
    <source>
        <dbReference type="Proteomes" id="UP000664277"/>
    </source>
</evidence>
<evidence type="ECO:0000256" key="2">
    <source>
        <dbReference type="ARBA" id="ARBA00007362"/>
    </source>
</evidence>
<evidence type="ECO:0000256" key="4">
    <source>
        <dbReference type="ARBA" id="ARBA00022989"/>
    </source>
</evidence>
<name>A0A8J7TM79_9BACT</name>
<comment type="subcellular location">
    <subcellularLocation>
        <location evidence="1">Membrane</location>
        <topology evidence="1">Multi-pass membrane protein</topology>
    </subcellularLocation>
</comment>
<feature type="transmembrane region" description="Helical" evidence="6">
    <location>
        <begin position="178"/>
        <end position="202"/>
    </location>
</feature>
<feature type="transmembrane region" description="Helical" evidence="6">
    <location>
        <begin position="37"/>
        <end position="56"/>
    </location>
</feature>